<feature type="transmembrane region" description="Helical" evidence="1">
    <location>
        <begin position="32"/>
        <end position="53"/>
    </location>
</feature>
<evidence type="ECO:0000313" key="2">
    <source>
        <dbReference type="EMBL" id="GBF07159.1"/>
    </source>
</evidence>
<dbReference type="InterPro" id="IPR007354">
    <property type="entry name" value="CruF-like"/>
</dbReference>
<feature type="transmembrane region" description="Helical" evidence="1">
    <location>
        <begin position="313"/>
        <end position="330"/>
    </location>
</feature>
<dbReference type="EMBL" id="BFAG01000012">
    <property type="protein sequence ID" value="GBF07159.1"/>
    <property type="molecule type" value="Genomic_DNA"/>
</dbReference>
<feature type="transmembrane region" description="Helical" evidence="1">
    <location>
        <begin position="98"/>
        <end position="117"/>
    </location>
</feature>
<dbReference type="RefSeq" id="WP_103130488.1">
    <property type="nucleotide sequence ID" value="NZ_BFAG01000012.1"/>
</dbReference>
<feature type="transmembrane region" description="Helical" evidence="1">
    <location>
        <begin position="124"/>
        <end position="142"/>
    </location>
</feature>
<keyword evidence="1" id="KW-0472">Membrane</keyword>
<keyword evidence="3" id="KW-1185">Reference proteome</keyword>
<gene>
    <name evidence="2" type="ORF">DAERI_120152</name>
</gene>
<dbReference type="OrthoDB" id="9811293at2"/>
<feature type="transmembrane region" description="Helical" evidence="1">
    <location>
        <begin position="9"/>
        <end position="26"/>
    </location>
</feature>
<dbReference type="Proteomes" id="UP000236569">
    <property type="component" value="Unassembled WGS sequence"/>
</dbReference>
<name>A0A2I9CYD6_9DEIO</name>
<dbReference type="PANTHER" id="PTHR39419">
    <property type="entry name" value="SLL0814 PROTEIN"/>
    <property type="match status" value="1"/>
</dbReference>
<evidence type="ECO:0008006" key="4">
    <source>
        <dbReference type="Google" id="ProtNLM"/>
    </source>
</evidence>
<evidence type="ECO:0000256" key="1">
    <source>
        <dbReference type="SAM" id="Phobius"/>
    </source>
</evidence>
<dbReference type="AlphaFoldDB" id="A0A2I9CYD6"/>
<keyword evidence="1" id="KW-0812">Transmembrane</keyword>
<proteinExistence type="predicted"/>
<reference evidence="3" key="1">
    <citation type="submission" date="2018-01" db="EMBL/GenBank/DDBJ databases">
        <title>Draft Genome Sequence of the Radioresistant Bacterium Deinococcus aerius TR0125, Isolated from the Higher Atmosphere above Japan.</title>
        <authorList>
            <person name="Satoh K."/>
            <person name="Arai H."/>
            <person name="Sanzen T."/>
            <person name="Kawaguchi Y."/>
            <person name="Hayashi H."/>
            <person name="Yokobori S."/>
            <person name="Yamagishi A."/>
            <person name="Oono Y."/>
            <person name="Narumi I."/>
        </authorList>
    </citation>
    <scope>NUCLEOTIDE SEQUENCE [LARGE SCALE GENOMIC DNA]</scope>
    <source>
        <strain evidence="3">TR0125</strain>
    </source>
</reference>
<keyword evidence="1" id="KW-1133">Transmembrane helix</keyword>
<accession>A0A2I9CYD6</accession>
<evidence type="ECO:0000313" key="3">
    <source>
        <dbReference type="Proteomes" id="UP000236569"/>
    </source>
</evidence>
<dbReference type="PANTHER" id="PTHR39419:SF1">
    <property type="entry name" value="SLL0814 PROTEIN"/>
    <property type="match status" value="1"/>
</dbReference>
<feature type="transmembrane region" description="Helical" evidence="1">
    <location>
        <begin position="232"/>
        <end position="251"/>
    </location>
</feature>
<feature type="transmembrane region" description="Helical" evidence="1">
    <location>
        <begin position="162"/>
        <end position="183"/>
    </location>
</feature>
<dbReference type="Pfam" id="PF04240">
    <property type="entry name" value="Caroten_synth"/>
    <property type="match status" value="1"/>
</dbReference>
<comment type="caution">
    <text evidence="2">The sequence shown here is derived from an EMBL/GenBank/DDBJ whole genome shotgun (WGS) entry which is preliminary data.</text>
</comment>
<sequence length="334" mass="35320">MTPTLLRSGLALAALGVSFLGALLVLRDLTAGWLLIALGLPLSFLLALAGDALRNDFSGTLRARAAVLSAQMRPWMWLTALYAALKIPVPLWPDAFPSLALLSTGALFAAALAFAWERVGARRALVMAVLGFAVGLGVEVLGSRTGFPFGQYSYAGAPGPTLLGVPLLVPLGWFALPLAAALLSGGRAWLAGLLLVGWDVGLEPLMTAQGYWRWSDPVPLWAGAPVQNFLGWWAVGTGLSWALVGLAPGLFGRPGRGWGVHETRVEVPVTSRLLRVERAPQPNLSRLSFAAAYPVETFFLPGGLVLVGRYVEAAVTLAAMLAALALVWAVRGRR</sequence>
<protein>
    <recommendedName>
        <fullName evidence="4">Carotenoid biosynthesis protein</fullName>
    </recommendedName>
</protein>
<organism evidence="2 3">
    <name type="scientific">Deinococcus aerius</name>
    <dbReference type="NCBI Taxonomy" id="200253"/>
    <lineage>
        <taxon>Bacteria</taxon>
        <taxon>Thermotogati</taxon>
        <taxon>Deinococcota</taxon>
        <taxon>Deinococci</taxon>
        <taxon>Deinococcales</taxon>
        <taxon>Deinococcaceae</taxon>
        <taxon>Deinococcus</taxon>
    </lineage>
</organism>